<dbReference type="EMBL" id="JAOANI010000020">
    <property type="protein sequence ID" value="MCT7359954.1"/>
    <property type="molecule type" value="Genomic_DNA"/>
</dbReference>
<dbReference type="Proteomes" id="UP001147830">
    <property type="component" value="Unassembled WGS sequence"/>
</dbReference>
<reference evidence="1" key="1">
    <citation type="journal article" date="2022" name="Front. Microbiol.">
        <title>Genome-based taxonomic rearrangement of Oceanobacter-related bacteria including the description of Thalassolituus hydrocarbonoclasticus sp. nov. and Thalassolituus pacificus sp. nov. and emended description of the genus Thalassolituus.</title>
        <authorList>
            <person name="Dong C."/>
            <person name="Wei L."/>
            <person name="Wang J."/>
            <person name="Lai Q."/>
            <person name="Huang Z."/>
            <person name="Shao Z."/>
        </authorList>
    </citation>
    <scope>NUCLEOTIDE SEQUENCE</scope>
    <source>
        <strain evidence="1">59MF3M-4</strain>
    </source>
</reference>
<reference evidence="1" key="2">
    <citation type="submission" date="2022-08" db="EMBL/GenBank/DDBJ databases">
        <authorList>
            <person name="Dong C."/>
        </authorList>
    </citation>
    <scope>NUCLEOTIDE SEQUENCE</scope>
    <source>
        <strain evidence="1">59MF3M-4</strain>
    </source>
</reference>
<comment type="caution">
    <text evidence="1">The sequence shown here is derived from an EMBL/GenBank/DDBJ whole genome shotgun (WGS) entry which is preliminary data.</text>
</comment>
<name>A0A9X2WGW6_9GAMM</name>
<evidence type="ECO:0000313" key="2">
    <source>
        <dbReference type="Proteomes" id="UP001147830"/>
    </source>
</evidence>
<organism evidence="1 2">
    <name type="scientific">Thalassolituus pacificus</name>
    <dbReference type="NCBI Taxonomy" id="2975440"/>
    <lineage>
        <taxon>Bacteria</taxon>
        <taxon>Pseudomonadati</taxon>
        <taxon>Pseudomonadota</taxon>
        <taxon>Gammaproteobacteria</taxon>
        <taxon>Oceanospirillales</taxon>
        <taxon>Oceanospirillaceae</taxon>
        <taxon>Thalassolituus</taxon>
    </lineage>
</organism>
<sequence>MSNNTAPATLRQQFIEEAKKRLLTMFNNSKQRIKASDAERFRLQGFMQAGVFLGLSSNSELKQLMEEMHQQVFSMSIRERRLQQEAGRIAEGIDYSLYDQPTYSR</sequence>
<gene>
    <name evidence="1" type="ORF">NYR02_13120</name>
</gene>
<dbReference type="RefSeq" id="WP_260976817.1">
    <property type="nucleotide sequence ID" value="NZ_JAOANI010000020.1"/>
</dbReference>
<protein>
    <submittedName>
        <fullName evidence="1">Uncharacterized protein</fullName>
    </submittedName>
</protein>
<keyword evidence="2" id="KW-1185">Reference proteome</keyword>
<evidence type="ECO:0000313" key="1">
    <source>
        <dbReference type="EMBL" id="MCT7359954.1"/>
    </source>
</evidence>
<dbReference type="AlphaFoldDB" id="A0A9X2WGW6"/>
<proteinExistence type="predicted"/>
<accession>A0A9X2WGW6</accession>